<proteinExistence type="predicted"/>
<organism evidence="2">
    <name type="scientific">Micromonas pusilla</name>
    <name type="common">Picoplanktonic green alga</name>
    <name type="synonym">Chromulina pusilla</name>
    <dbReference type="NCBI Taxonomy" id="38833"/>
    <lineage>
        <taxon>Eukaryota</taxon>
        <taxon>Viridiplantae</taxon>
        <taxon>Chlorophyta</taxon>
        <taxon>Mamiellophyceae</taxon>
        <taxon>Mamiellales</taxon>
        <taxon>Mamiellaceae</taxon>
        <taxon>Micromonas</taxon>
    </lineage>
</organism>
<protein>
    <submittedName>
        <fullName evidence="2">Uncharacterized protein</fullName>
    </submittedName>
</protein>
<accession>A0A7R9TWH7</accession>
<gene>
    <name evidence="2" type="ORF">MPUS1402_LOCUS10571</name>
</gene>
<evidence type="ECO:0000256" key="1">
    <source>
        <dbReference type="SAM" id="MobiDB-lite"/>
    </source>
</evidence>
<feature type="compositionally biased region" description="Pro residues" evidence="1">
    <location>
        <begin position="133"/>
        <end position="143"/>
    </location>
</feature>
<feature type="region of interest" description="Disordered" evidence="1">
    <location>
        <begin position="43"/>
        <end position="71"/>
    </location>
</feature>
<reference evidence="2" key="1">
    <citation type="submission" date="2021-01" db="EMBL/GenBank/DDBJ databases">
        <authorList>
            <person name="Corre E."/>
            <person name="Pelletier E."/>
            <person name="Niang G."/>
            <person name="Scheremetjew M."/>
            <person name="Finn R."/>
            <person name="Kale V."/>
            <person name="Holt S."/>
            <person name="Cochrane G."/>
            <person name="Meng A."/>
            <person name="Brown T."/>
            <person name="Cohen L."/>
        </authorList>
    </citation>
    <scope>NUCLEOTIDE SEQUENCE</scope>
    <source>
        <strain evidence="2">RCC1614</strain>
    </source>
</reference>
<feature type="region of interest" description="Disordered" evidence="1">
    <location>
        <begin position="119"/>
        <end position="146"/>
    </location>
</feature>
<evidence type="ECO:0000313" key="2">
    <source>
        <dbReference type="EMBL" id="CAD8247171.1"/>
    </source>
</evidence>
<dbReference type="EMBL" id="HBDY01013937">
    <property type="protein sequence ID" value="CAD8247171.1"/>
    <property type="molecule type" value="Transcribed_RNA"/>
</dbReference>
<sequence>MTAPIDVTAPVRLRAVDDIHAEPDVTVVLDTLAYDEISRELPEIYVDGDGDDDGSGGGDDAEETPGRTRGAPRAFWLASTTTDPTLFSDAAKREHMTPKRVKAFNAVAIESGLVPPRPIAGAGVPSAEEEDAAPPPPPPPAAPCQPIDLERITTTCGWKCTKDGVHYKPEAYDAAASAVLNALRANPGWGVAR</sequence>
<dbReference type="AlphaFoldDB" id="A0A7R9TWH7"/>
<name>A0A7R9TWH7_MICPS</name>
<feature type="compositionally biased region" description="Acidic residues" evidence="1">
    <location>
        <begin position="46"/>
        <end position="63"/>
    </location>
</feature>